<sequence length="432" mass="48533">MTDKYPGLSSYTDRHGKLRWRYRTKERVVSLPAPTQPGFKDAYQAAVEGRKVPKAPVVRMPGSALPGTFGAAFQRLKISVKWLALDEASKRKNKRLIEEFLVLRVVPDHPLIWRDVPVKNLRRIHIEELLGRFIATPHKAKHLLVGIRKLVYVALRQDWIEIDPTAAVEWRPAYAGWKAWSREAMAQFENRWQLGTAARTCYGLALWLGNRRGDVAGLRWDQRVTRRVFIDGVERHFDGFDIVQGKNKGRTGGKRLFVPITPMLSEILDAADRRGETVLVNAYGEPFSAKSLTGMMAHWCKLAGLPKGLTLHGLRKSLGVYLAEAEASTRQMMDVLGHDDIDHAELYSREASQVRLAVQGMDRVVRLVTRKPMLGEPVGEPRGEPPSKALINNDNGGPGGPTKIVDFVEFFLGQHLRAFRIVPHAPLAVNCG</sequence>
<evidence type="ECO:0000256" key="3">
    <source>
        <dbReference type="ARBA" id="ARBA00023125"/>
    </source>
</evidence>
<dbReference type="PANTHER" id="PTHR30349">
    <property type="entry name" value="PHAGE INTEGRASE-RELATED"/>
    <property type="match status" value="1"/>
</dbReference>
<feature type="domain" description="Tyr recombinase" evidence="6">
    <location>
        <begin position="175"/>
        <end position="361"/>
    </location>
</feature>
<dbReference type="eggNOG" id="COG4973">
    <property type="taxonomic scope" value="Bacteria"/>
</dbReference>
<keyword evidence="2" id="KW-0229">DNA integration</keyword>
<dbReference type="AlphaFoldDB" id="F7Y3A6"/>
<dbReference type="PANTHER" id="PTHR30349:SF41">
    <property type="entry name" value="INTEGRASE_RECOMBINASE PROTEIN MJ0367-RELATED"/>
    <property type="match status" value="1"/>
</dbReference>
<evidence type="ECO:0000256" key="1">
    <source>
        <dbReference type="ARBA" id="ARBA00008857"/>
    </source>
</evidence>
<keyword evidence="4" id="KW-0233">DNA recombination</keyword>
<evidence type="ECO:0000259" key="6">
    <source>
        <dbReference type="PROSITE" id="PS51898"/>
    </source>
</evidence>
<dbReference type="PROSITE" id="PS51898">
    <property type="entry name" value="TYR_RECOMBINASE"/>
    <property type="match status" value="1"/>
</dbReference>
<evidence type="ECO:0000256" key="5">
    <source>
        <dbReference type="SAM" id="MobiDB-lite"/>
    </source>
</evidence>
<dbReference type="RefSeq" id="WP_013893908.1">
    <property type="nucleotide sequence ID" value="NC_015675.1"/>
</dbReference>
<dbReference type="GO" id="GO:0006310">
    <property type="term" value="P:DNA recombination"/>
    <property type="evidence" value="ECO:0007669"/>
    <property type="project" value="UniProtKB-KW"/>
</dbReference>
<dbReference type="Proteomes" id="UP000001623">
    <property type="component" value="Chromosome"/>
</dbReference>
<dbReference type="SUPFAM" id="SSF56349">
    <property type="entry name" value="DNA breaking-rejoining enzymes"/>
    <property type="match status" value="1"/>
</dbReference>
<gene>
    <name evidence="7" type="ordered locus">Mesop_2751</name>
</gene>
<dbReference type="GO" id="GO:0003677">
    <property type="term" value="F:DNA binding"/>
    <property type="evidence" value="ECO:0007669"/>
    <property type="project" value="UniProtKB-KW"/>
</dbReference>
<keyword evidence="3" id="KW-0238">DNA-binding</keyword>
<dbReference type="Pfam" id="PF00589">
    <property type="entry name" value="Phage_integrase"/>
    <property type="match status" value="1"/>
</dbReference>
<comment type="similarity">
    <text evidence="1">Belongs to the 'phage' integrase family.</text>
</comment>
<dbReference type="GO" id="GO:0015074">
    <property type="term" value="P:DNA integration"/>
    <property type="evidence" value="ECO:0007669"/>
    <property type="project" value="UniProtKB-KW"/>
</dbReference>
<dbReference type="EMBL" id="CP002279">
    <property type="protein sequence ID" value="AEH87213.1"/>
    <property type="molecule type" value="Genomic_DNA"/>
</dbReference>
<evidence type="ECO:0000313" key="7">
    <source>
        <dbReference type="EMBL" id="AEH87213.1"/>
    </source>
</evidence>
<name>F7Y3A6_MESOW</name>
<dbReference type="Gene3D" id="1.10.443.10">
    <property type="entry name" value="Intergrase catalytic core"/>
    <property type="match status" value="1"/>
</dbReference>
<evidence type="ECO:0000256" key="2">
    <source>
        <dbReference type="ARBA" id="ARBA00022908"/>
    </source>
</evidence>
<dbReference type="InterPro" id="IPR050090">
    <property type="entry name" value="Tyrosine_recombinase_XerCD"/>
</dbReference>
<proteinExistence type="inferred from homology"/>
<dbReference type="InterPro" id="IPR002104">
    <property type="entry name" value="Integrase_catalytic"/>
</dbReference>
<organism evidence="7 8">
    <name type="scientific">Mesorhizobium opportunistum (strain LMG 24607 / HAMBI 3007 / WSM2075)</name>
    <dbReference type="NCBI Taxonomy" id="536019"/>
    <lineage>
        <taxon>Bacteria</taxon>
        <taxon>Pseudomonadati</taxon>
        <taxon>Pseudomonadota</taxon>
        <taxon>Alphaproteobacteria</taxon>
        <taxon>Hyphomicrobiales</taxon>
        <taxon>Phyllobacteriaceae</taxon>
        <taxon>Mesorhizobium</taxon>
    </lineage>
</organism>
<protein>
    <submittedName>
        <fullName evidence="7">Integrase family protein</fullName>
    </submittedName>
</protein>
<dbReference type="KEGG" id="mop:Mesop_2751"/>
<evidence type="ECO:0000256" key="4">
    <source>
        <dbReference type="ARBA" id="ARBA00023172"/>
    </source>
</evidence>
<dbReference type="STRING" id="536019.Mesop_2751"/>
<dbReference type="InterPro" id="IPR013762">
    <property type="entry name" value="Integrase-like_cat_sf"/>
</dbReference>
<accession>F7Y3A6</accession>
<dbReference type="HOGENOM" id="CLU_056713_2_0_5"/>
<reference evidence="7 8" key="1">
    <citation type="submission" date="2010-10" db="EMBL/GenBank/DDBJ databases">
        <title>Complete sequence of Mesorhizobium opportunistum WSM2075.</title>
        <authorList>
            <consortium name="US DOE Joint Genome Institute"/>
            <person name="Lucas S."/>
            <person name="Copeland A."/>
            <person name="Lapidus A."/>
            <person name="Cheng J.-F."/>
            <person name="Bruce D."/>
            <person name="Goodwin L."/>
            <person name="Pitluck S."/>
            <person name="Chertkov O."/>
            <person name="Misra M."/>
            <person name="Detter J.C."/>
            <person name="Han C."/>
            <person name="Tapia R."/>
            <person name="Land M."/>
            <person name="Hauser L."/>
            <person name="Kyrpides N."/>
            <person name="Ovchinnikova G."/>
            <person name="Mavrommatis K.M."/>
            <person name="Tiwari R.P."/>
            <person name="Howieson J.G."/>
            <person name="O'Hara G.W."/>
            <person name="Nandasena K.G."/>
            <person name="Woyke T."/>
        </authorList>
    </citation>
    <scope>NUCLEOTIDE SEQUENCE [LARGE SCALE GENOMIC DNA]</scope>
    <source>
        <strain evidence="8">LMG 24607 / HAMBI 3007 / WSM2075</strain>
    </source>
</reference>
<evidence type="ECO:0000313" key="8">
    <source>
        <dbReference type="Proteomes" id="UP000001623"/>
    </source>
</evidence>
<dbReference type="InterPro" id="IPR011010">
    <property type="entry name" value="DNA_brk_join_enz"/>
</dbReference>
<feature type="region of interest" description="Disordered" evidence="5">
    <location>
        <begin position="375"/>
        <end position="397"/>
    </location>
</feature>